<feature type="transmembrane region" description="Helical" evidence="1">
    <location>
        <begin position="25"/>
        <end position="50"/>
    </location>
</feature>
<proteinExistence type="predicted"/>
<dbReference type="Gene3D" id="1.10.287.3510">
    <property type="match status" value="1"/>
</dbReference>
<evidence type="ECO:0000313" key="2">
    <source>
        <dbReference type="EMBL" id="XCH32312.1"/>
    </source>
</evidence>
<keyword evidence="1" id="KW-0472">Membrane</keyword>
<feature type="transmembrane region" description="Helical" evidence="1">
    <location>
        <begin position="56"/>
        <end position="79"/>
    </location>
</feature>
<name>A0AAU8G9A3_9HEMI</name>
<accession>A0AAU8G9A3</accession>
<evidence type="ECO:0000256" key="1">
    <source>
        <dbReference type="SAM" id="Phobius"/>
    </source>
</evidence>
<organism evidence="2">
    <name type="scientific">Colposcenia ignota</name>
    <dbReference type="NCBI Taxonomy" id="3230277"/>
    <lineage>
        <taxon>Eukaryota</taxon>
        <taxon>Metazoa</taxon>
        <taxon>Ecdysozoa</taxon>
        <taxon>Arthropoda</taxon>
        <taxon>Hexapoda</taxon>
        <taxon>Insecta</taxon>
        <taxon>Pterygota</taxon>
        <taxon>Neoptera</taxon>
        <taxon>Paraneoptera</taxon>
        <taxon>Hemiptera</taxon>
        <taxon>Sternorrhyncha</taxon>
        <taxon>Psylloidea</taxon>
        <taxon>Aphalaridae</taxon>
        <taxon>Colposcenia</taxon>
    </lineage>
</organism>
<reference evidence="2" key="1">
    <citation type="submission" date="2024-05" db="EMBL/GenBank/DDBJ databases">
        <authorList>
            <person name="Zhulidezi Z."/>
        </authorList>
    </citation>
    <scope>NUCLEOTIDE SEQUENCE</scope>
</reference>
<keyword evidence="1" id="KW-0812">Transmembrane</keyword>
<gene>
    <name evidence="2" type="primary">nd4l</name>
</gene>
<geneLocation type="mitochondrion" evidence="2"/>
<protein>
    <submittedName>
        <fullName evidence="2">NADH dehydrogenase subunit 4l</fullName>
    </submittedName>
</protein>
<dbReference type="AlphaFoldDB" id="A0AAU8G9A3"/>
<keyword evidence="1" id="KW-1133">Transmembrane helix</keyword>
<dbReference type="EMBL" id="PP836784">
    <property type="protein sequence ID" value="XCH32312.1"/>
    <property type="molecule type" value="Genomic_DNA"/>
</dbReference>
<sequence>MVMIFLCLIMFYFGIKTFFMNQSHLLIMLLSLEFLVMVILLMLSFLLGIFGFDYLLMIYFMVILVCEAVLGLILLTMVVRCHGSDYIKSVILSLC</sequence>
<keyword evidence="2" id="KW-0496">Mitochondrion</keyword>